<dbReference type="GO" id="GO:0009252">
    <property type="term" value="P:peptidoglycan biosynthetic process"/>
    <property type="evidence" value="ECO:0007669"/>
    <property type="project" value="UniProtKB-UniPathway"/>
</dbReference>
<dbReference type="Gene3D" id="2.40.440.10">
    <property type="entry name" value="L,D-transpeptidase catalytic domain-like"/>
    <property type="match status" value="1"/>
</dbReference>
<evidence type="ECO:0000256" key="2">
    <source>
        <dbReference type="ARBA" id="ARBA00005992"/>
    </source>
</evidence>
<dbReference type="Gene3D" id="1.10.101.10">
    <property type="entry name" value="PGBD-like superfamily/PGBD"/>
    <property type="match status" value="1"/>
</dbReference>
<dbReference type="EMBL" id="FWZX01000017">
    <property type="protein sequence ID" value="SMF48579.1"/>
    <property type="molecule type" value="Genomic_DNA"/>
</dbReference>
<evidence type="ECO:0000313" key="10">
    <source>
        <dbReference type="Proteomes" id="UP000192917"/>
    </source>
</evidence>
<dbReference type="SUPFAM" id="SSF47090">
    <property type="entry name" value="PGBD-like"/>
    <property type="match status" value="1"/>
</dbReference>
<dbReference type="InterPro" id="IPR038063">
    <property type="entry name" value="Transpep_catalytic_dom"/>
</dbReference>
<comment type="similarity">
    <text evidence="2">Belongs to the YkuD family.</text>
</comment>
<dbReference type="UniPathway" id="UPA00219"/>
<gene>
    <name evidence="9" type="ORF">SAMN05428998_11799</name>
</gene>
<dbReference type="STRING" id="560819.SAMN05428998_11799"/>
<sequence length="411" mass="44611">MSSHLQIEEAPAARRWPGLCLAFSLSIVAAACQASGTAAQAESAGFGSAVARPSPAAPDESRPAERAVERLRAALQSYRSIAAAGGWPQVPEGPKLELGASGPRVELLARRLRATGDLASAGSQTAIFDAELDAAVRRFQARHGLEVDGIVGRNTLAALNVPVEQRIDTIELNIWRLGAEQRDWGERYIAVNTAAPTYQVVEGGRVEVEKPAIVGRPGWPTPELESLVDRLEFNPTWTVPARILRLEVQPKIRRDPGYLARNDMHWVKGQLVQAPGPKNPLGKVKFLFANPYSVYLHDTNNRQLFKRAARFLSHGCVRVAGALDLARLLLRDDPAWPPERIDEVVESGKTVRVELRSPMPLHIVYDTAWVDAAGVVNLRDDVYGRDALIAQTDAPGQQQAAGGCPATAARP</sequence>
<evidence type="ECO:0000259" key="8">
    <source>
        <dbReference type="PROSITE" id="PS52029"/>
    </source>
</evidence>
<evidence type="ECO:0000313" key="9">
    <source>
        <dbReference type="EMBL" id="SMF48579.1"/>
    </source>
</evidence>
<keyword evidence="6 7" id="KW-0961">Cell wall biogenesis/degradation</keyword>
<dbReference type="RefSeq" id="WP_085124326.1">
    <property type="nucleotide sequence ID" value="NZ_FWZX01000017.1"/>
</dbReference>
<dbReference type="Pfam" id="PF03734">
    <property type="entry name" value="YkuD"/>
    <property type="match status" value="1"/>
</dbReference>
<comment type="pathway">
    <text evidence="1 7">Cell wall biogenesis; peptidoglycan biosynthesis.</text>
</comment>
<feature type="active site" description="Proton donor/acceptor" evidence="7">
    <location>
        <position position="297"/>
    </location>
</feature>
<dbReference type="GO" id="GO:0016740">
    <property type="term" value="F:transferase activity"/>
    <property type="evidence" value="ECO:0007669"/>
    <property type="project" value="UniProtKB-KW"/>
</dbReference>
<feature type="domain" description="L,D-TPase catalytic" evidence="8">
    <location>
        <begin position="187"/>
        <end position="354"/>
    </location>
</feature>
<name>A0A1Y6C813_9PROT</name>
<dbReference type="PANTHER" id="PTHR41533:SF2">
    <property type="entry name" value="BLR7131 PROTEIN"/>
    <property type="match status" value="1"/>
</dbReference>
<evidence type="ECO:0000256" key="4">
    <source>
        <dbReference type="ARBA" id="ARBA00022960"/>
    </source>
</evidence>
<dbReference type="InterPro" id="IPR002477">
    <property type="entry name" value="Peptidoglycan-bd-like"/>
</dbReference>
<accession>A0A1Y6C813</accession>
<dbReference type="InterPro" id="IPR052905">
    <property type="entry name" value="LD-transpeptidase_YkuD-like"/>
</dbReference>
<proteinExistence type="inferred from homology"/>
<dbReference type="Proteomes" id="UP000192917">
    <property type="component" value="Unassembled WGS sequence"/>
</dbReference>
<keyword evidence="10" id="KW-1185">Reference proteome</keyword>
<dbReference type="GO" id="GO:0071555">
    <property type="term" value="P:cell wall organization"/>
    <property type="evidence" value="ECO:0007669"/>
    <property type="project" value="UniProtKB-UniRule"/>
</dbReference>
<keyword evidence="5 7" id="KW-0573">Peptidoglycan synthesis</keyword>
<dbReference type="InterPro" id="IPR036365">
    <property type="entry name" value="PGBD-like_sf"/>
</dbReference>
<dbReference type="SUPFAM" id="SSF141523">
    <property type="entry name" value="L,D-transpeptidase catalytic domain-like"/>
    <property type="match status" value="1"/>
</dbReference>
<reference evidence="9 10" key="1">
    <citation type="submission" date="2017-04" db="EMBL/GenBank/DDBJ databases">
        <authorList>
            <person name="Afonso C.L."/>
            <person name="Miller P.J."/>
            <person name="Scott M.A."/>
            <person name="Spackman E."/>
            <person name="Goraichik I."/>
            <person name="Dimitrov K.M."/>
            <person name="Suarez D.L."/>
            <person name="Swayne D.E."/>
        </authorList>
    </citation>
    <scope>NUCLEOTIDE SEQUENCE [LARGE SCALE GENOMIC DNA]</scope>
    <source>
        <strain evidence="9 10">USBA 355</strain>
    </source>
</reference>
<dbReference type="Pfam" id="PF01471">
    <property type="entry name" value="PG_binding_1"/>
    <property type="match status" value="1"/>
</dbReference>
<dbReference type="GO" id="GO:0004180">
    <property type="term" value="F:carboxypeptidase activity"/>
    <property type="evidence" value="ECO:0007669"/>
    <property type="project" value="UniProtKB-ARBA"/>
</dbReference>
<dbReference type="GO" id="GO:0008360">
    <property type="term" value="P:regulation of cell shape"/>
    <property type="evidence" value="ECO:0007669"/>
    <property type="project" value="UniProtKB-UniRule"/>
</dbReference>
<dbReference type="InterPro" id="IPR036366">
    <property type="entry name" value="PGBDSf"/>
</dbReference>
<evidence type="ECO:0000256" key="3">
    <source>
        <dbReference type="ARBA" id="ARBA00022679"/>
    </source>
</evidence>
<evidence type="ECO:0000256" key="7">
    <source>
        <dbReference type="PROSITE-ProRule" id="PRU01373"/>
    </source>
</evidence>
<dbReference type="PROSITE" id="PS52029">
    <property type="entry name" value="LD_TPASE"/>
    <property type="match status" value="1"/>
</dbReference>
<protein>
    <submittedName>
        <fullName evidence="9">Putative peptidoglycan binding domain-containing protein</fullName>
    </submittedName>
</protein>
<dbReference type="PANTHER" id="PTHR41533">
    <property type="entry name" value="L,D-TRANSPEPTIDASE HI_1667-RELATED"/>
    <property type="match status" value="1"/>
</dbReference>
<dbReference type="CDD" id="cd16913">
    <property type="entry name" value="YkuD_like"/>
    <property type="match status" value="1"/>
</dbReference>
<dbReference type="AlphaFoldDB" id="A0A1Y6C813"/>
<evidence type="ECO:0000256" key="5">
    <source>
        <dbReference type="ARBA" id="ARBA00022984"/>
    </source>
</evidence>
<dbReference type="InterPro" id="IPR005490">
    <property type="entry name" value="LD_TPept_cat_dom"/>
</dbReference>
<evidence type="ECO:0000256" key="6">
    <source>
        <dbReference type="ARBA" id="ARBA00023316"/>
    </source>
</evidence>
<keyword evidence="4 7" id="KW-0133">Cell shape</keyword>
<evidence type="ECO:0000256" key="1">
    <source>
        <dbReference type="ARBA" id="ARBA00004752"/>
    </source>
</evidence>
<organism evidence="9 10">
    <name type="scientific">Tistlia consotensis USBA 355</name>
    <dbReference type="NCBI Taxonomy" id="560819"/>
    <lineage>
        <taxon>Bacteria</taxon>
        <taxon>Pseudomonadati</taxon>
        <taxon>Pseudomonadota</taxon>
        <taxon>Alphaproteobacteria</taxon>
        <taxon>Rhodospirillales</taxon>
        <taxon>Rhodovibrionaceae</taxon>
        <taxon>Tistlia</taxon>
    </lineage>
</organism>
<keyword evidence="3" id="KW-0808">Transferase</keyword>
<feature type="active site" description="Nucleophile" evidence="7">
    <location>
        <position position="316"/>
    </location>
</feature>